<feature type="region of interest" description="Disordered" evidence="5">
    <location>
        <begin position="258"/>
        <end position="282"/>
    </location>
</feature>
<dbReference type="PROSITE" id="PS50977">
    <property type="entry name" value="HTH_TETR_2"/>
    <property type="match status" value="1"/>
</dbReference>
<proteinExistence type="predicted"/>
<dbReference type="Proteomes" id="UP000272560">
    <property type="component" value="Unassembled WGS sequence"/>
</dbReference>
<dbReference type="InterPro" id="IPR036271">
    <property type="entry name" value="Tet_transcr_reg_TetR-rel_C_sf"/>
</dbReference>
<keyword evidence="8" id="KW-1185">Reference proteome</keyword>
<evidence type="ECO:0000256" key="1">
    <source>
        <dbReference type="ARBA" id="ARBA00023015"/>
    </source>
</evidence>
<comment type="caution">
    <text evidence="7">The sequence shown here is derived from an EMBL/GenBank/DDBJ whole genome shotgun (WGS) entry which is preliminary data.</text>
</comment>
<name>A0A3A5M3H4_9MICC</name>
<sequence>MRVGGLPIPSVPDTVGIMKLASALKSASAKASDAVSSAPDGRFSRWEEHRAQRRRELIKAARRAIDALGPGASMEDIAAAADTSKSVYYRYFGDKTGLQRAVAEVVISQMQQKVLEAARAATTPREGLCSMVLAYLQMARTSPNVYAFVTRVGIAESTTNDDGGQDTLAHFLAAVTEMVSRPMRAYLLSPDRPSGPDDAAPEYWPAAAIGMVRAAGEHWLSTADGPDKPTEGQMARHITGWLFDGVSRYEAFVPLDTANPPVVPASTPASSLDTRPPAKDTP</sequence>
<keyword evidence="3" id="KW-0804">Transcription</keyword>
<organism evidence="7 8">
    <name type="scientific">Arthrobacter cheniae</name>
    <dbReference type="NCBI Taxonomy" id="1258888"/>
    <lineage>
        <taxon>Bacteria</taxon>
        <taxon>Bacillati</taxon>
        <taxon>Actinomycetota</taxon>
        <taxon>Actinomycetes</taxon>
        <taxon>Micrococcales</taxon>
        <taxon>Micrococcaceae</taxon>
        <taxon>Arthrobacter</taxon>
    </lineage>
</organism>
<dbReference type="GO" id="GO:0000976">
    <property type="term" value="F:transcription cis-regulatory region binding"/>
    <property type="evidence" value="ECO:0007669"/>
    <property type="project" value="TreeGrafter"/>
</dbReference>
<feature type="domain" description="HTH tetR-type" evidence="6">
    <location>
        <begin position="51"/>
        <end position="110"/>
    </location>
</feature>
<gene>
    <name evidence="7" type="ORF">D6T63_16325</name>
</gene>
<dbReference type="GO" id="GO:0003700">
    <property type="term" value="F:DNA-binding transcription factor activity"/>
    <property type="evidence" value="ECO:0007669"/>
    <property type="project" value="TreeGrafter"/>
</dbReference>
<feature type="DNA-binding region" description="H-T-H motif" evidence="4">
    <location>
        <begin position="73"/>
        <end position="92"/>
    </location>
</feature>
<evidence type="ECO:0000256" key="5">
    <source>
        <dbReference type="SAM" id="MobiDB-lite"/>
    </source>
</evidence>
<evidence type="ECO:0000313" key="8">
    <source>
        <dbReference type="Proteomes" id="UP000272560"/>
    </source>
</evidence>
<keyword evidence="2 4" id="KW-0238">DNA-binding</keyword>
<dbReference type="OrthoDB" id="4542604at2"/>
<dbReference type="Pfam" id="PF00440">
    <property type="entry name" value="TetR_N"/>
    <property type="match status" value="1"/>
</dbReference>
<dbReference type="PANTHER" id="PTHR30055:SF234">
    <property type="entry name" value="HTH-TYPE TRANSCRIPTIONAL REGULATOR BETI"/>
    <property type="match status" value="1"/>
</dbReference>
<dbReference type="AlphaFoldDB" id="A0A3A5M3H4"/>
<dbReference type="PANTHER" id="PTHR30055">
    <property type="entry name" value="HTH-TYPE TRANSCRIPTIONAL REGULATOR RUTR"/>
    <property type="match status" value="1"/>
</dbReference>
<feature type="compositionally biased region" description="Low complexity" evidence="5">
    <location>
        <begin position="258"/>
        <end position="271"/>
    </location>
</feature>
<dbReference type="SUPFAM" id="SSF48498">
    <property type="entry name" value="Tetracyclin repressor-like, C-terminal domain"/>
    <property type="match status" value="1"/>
</dbReference>
<dbReference type="InterPro" id="IPR001647">
    <property type="entry name" value="HTH_TetR"/>
</dbReference>
<protein>
    <submittedName>
        <fullName evidence="7">TetR/AcrR family transcriptional regulator</fullName>
    </submittedName>
</protein>
<dbReference type="InterPro" id="IPR009057">
    <property type="entry name" value="Homeodomain-like_sf"/>
</dbReference>
<evidence type="ECO:0000259" key="6">
    <source>
        <dbReference type="PROSITE" id="PS50977"/>
    </source>
</evidence>
<evidence type="ECO:0000256" key="3">
    <source>
        <dbReference type="ARBA" id="ARBA00023163"/>
    </source>
</evidence>
<evidence type="ECO:0000313" key="7">
    <source>
        <dbReference type="EMBL" id="RJT76487.1"/>
    </source>
</evidence>
<dbReference type="EMBL" id="QZVT01000011">
    <property type="protein sequence ID" value="RJT76487.1"/>
    <property type="molecule type" value="Genomic_DNA"/>
</dbReference>
<accession>A0A3A5M3H4</accession>
<dbReference type="InterPro" id="IPR050109">
    <property type="entry name" value="HTH-type_TetR-like_transc_reg"/>
</dbReference>
<evidence type="ECO:0000256" key="2">
    <source>
        <dbReference type="ARBA" id="ARBA00023125"/>
    </source>
</evidence>
<dbReference type="Gene3D" id="1.10.357.10">
    <property type="entry name" value="Tetracycline Repressor, domain 2"/>
    <property type="match status" value="1"/>
</dbReference>
<evidence type="ECO:0000256" key="4">
    <source>
        <dbReference type="PROSITE-ProRule" id="PRU00335"/>
    </source>
</evidence>
<dbReference type="SUPFAM" id="SSF46689">
    <property type="entry name" value="Homeodomain-like"/>
    <property type="match status" value="1"/>
</dbReference>
<keyword evidence="1" id="KW-0805">Transcription regulation</keyword>
<reference evidence="7 8" key="1">
    <citation type="submission" date="2018-09" db="EMBL/GenBank/DDBJ databases">
        <title>Novel species of Arthrobacter.</title>
        <authorList>
            <person name="Liu Q."/>
            <person name="Xin Y.-H."/>
        </authorList>
    </citation>
    <scope>NUCLEOTIDE SEQUENCE [LARGE SCALE GENOMIC DNA]</scope>
    <source>
        <strain evidence="7 8">Hz2</strain>
    </source>
</reference>